<keyword evidence="9" id="KW-0862">Zinc</keyword>
<evidence type="ECO:0000256" key="2">
    <source>
        <dbReference type="ARBA" id="ARBA00004651"/>
    </source>
</evidence>
<accession>A0A2X3L2E1</accession>
<dbReference type="GO" id="GO:0046872">
    <property type="term" value="F:metal ion binding"/>
    <property type="evidence" value="ECO:0007669"/>
    <property type="project" value="UniProtKB-KW"/>
</dbReference>
<dbReference type="GO" id="GO:0005886">
    <property type="term" value="C:plasma membrane"/>
    <property type="evidence" value="ECO:0007669"/>
    <property type="project" value="UniProtKB-SubCell"/>
</dbReference>
<evidence type="ECO:0000313" key="16">
    <source>
        <dbReference type="Proteomes" id="UP000249818"/>
    </source>
</evidence>
<evidence type="ECO:0000256" key="4">
    <source>
        <dbReference type="ARBA" id="ARBA00022475"/>
    </source>
</evidence>
<sequence>MIELVYGLLSLAALFLCVIPHEVAHGYVAWKLGDPTAKAAGRLTLNPLKHLDPIGSVVLPLGLLLLRQFVGGSLVVFGWAKPVPINPYYFRDTWKGTLYVSLAGPGTNFAMALAAAGLGRGLVALGVRNAYVLAFVALIVLLSLVLGLFNLLPVPPLDGSKVLAYFLPVRWRLALLRWEQFGLVIVVALLFLGVLQVVFTGAEAIALHLIGLRWALLSGLWG</sequence>
<comment type="cofactor">
    <cofactor evidence="1">
        <name>Zn(2+)</name>
        <dbReference type="ChEBI" id="CHEBI:29105"/>
    </cofactor>
</comment>
<dbReference type="KEGG" id="bana:BARAN1_0956"/>
<organism evidence="15 16">
    <name type="scientific">Candidatus Bipolaricaulis anaerobius</name>
    <dbReference type="NCBI Taxonomy" id="2026885"/>
    <lineage>
        <taxon>Bacteria</taxon>
        <taxon>Candidatus Bipolaricaulota</taxon>
        <taxon>Candidatus Bipolaricaulia</taxon>
        <taxon>Candidatus Bipolaricaulales</taxon>
        <taxon>Candidatus Bipolaricaulaceae</taxon>
        <taxon>Candidatus Bipolaricaulis</taxon>
    </lineage>
</organism>
<evidence type="ECO:0000256" key="7">
    <source>
        <dbReference type="ARBA" id="ARBA00022723"/>
    </source>
</evidence>
<keyword evidence="6 13" id="KW-0812">Transmembrane</keyword>
<keyword evidence="8" id="KW-0378">Hydrolase</keyword>
<feature type="transmembrane region" description="Helical" evidence="13">
    <location>
        <begin position="98"/>
        <end position="118"/>
    </location>
</feature>
<keyword evidence="5 15" id="KW-0645">Protease</keyword>
<dbReference type="Pfam" id="PF02163">
    <property type="entry name" value="Peptidase_M50"/>
    <property type="match status" value="1"/>
</dbReference>
<feature type="domain" description="Peptidase M50" evidence="14">
    <location>
        <begin position="131"/>
        <end position="192"/>
    </location>
</feature>
<evidence type="ECO:0000256" key="8">
    <source>
        <dbReference type="ARBA" id="ARBA00022801"/>
    </source>
</evidence>
<dbReference type="PANTHER" id="PTHR35864">
    <property type="entry name" value="ZINC METALLOPROTEASE MJ0611-RELATED"/>
    <property type="match status" value="1"/>
</dbReference>
<reference evidence="16" key="1">
    <citation type="submission" date="2018-05" db="EMBL/GenBank/DDBJ databases">
        <authorList>
            <person name="Hao L."/>
        </authorList>
    </citation>
    <scope>NUCLEOTIDE SEQUENCE [LARGE SCALE GENOMIC DNA]</scope>
</reference>
<evidence type="ECO:0000313" key="15">
    <source>
        <dbReference type="EMBL" id="SQD92980.1"/>
    </source>
</evidence>
<name>A0A2X3L2E1_9BACT</name>
<gene>
    <name evidence="15" type="primary">ywhC</name>
    <name evidence="15" type="ORF">BARAN1_0956</name>
</gene>
<keyword evidence="12 13" id="KW-0472">Membrane</keyword>
<comment type="similarity">
    <text evidence="3">Belongs to the peptidase M50B family.</text>
</comment>
<evidence type="ECO:0000256" key="9">
    <source>
        <dbReference type="ARBA" id="ARBA00022833"/>
    </source>
</evidence>
<protein>
    <submittedName>
        <fullName evidence="15">Zinc metalloprotease YwhC, Peptidase M50, Zn-dependent protease</fullName>
    </submittedName>
</protein>
<dbReference type="InterPro" id="IPR044537">
    <property type="entry name" value="Rip2-like"/>
</dbReference>
<evidence type="ECO:0000256" key="11">
    <source>
        <dbReference type="ARBA" id="ARBA00023049"/>
    </source>
</evidence>
<dbReference type="GO" id="GO:0006508">
    <property type="term" value="P:proteolysis"/>
    <property type="evidence" value="ECO:0007669"/>
    <property type="project" value="UniProtKB-KW"/>
</dbReference>
<feature type="transmembrane region" description="Helical" evidence="13">
    <location>
        <begin position="181"/>
        <end position="199"/>
    </location>
</feature>
<evidence type="ECO:0000259" key="14">
    <source>
        <dbReference type="Pfam" id="PF02163"/>
    </source>
</evidence>
<evidence type="ECO:0000256" key="1">
    <source>
        <dbReference type="ARBA" id="ARBA00001947"/>
    </source>
</evidence>
<keyword evidence="11 15" id="KW-0482">Metalloprotease</keyword>
<feature type="transmembrane region" description="Helical" evidence="13">
    <location>
        <begin position="130"/>
        <end position="152"/>
    </location>
</feature>
<evidence type="ECO:0000256" key="12">
    <source>
        <dbReference type="ARBA" id="ARBA00023136"/>
    </source>
</evidence>
<keyword evidence="16" id="KW-1185">Reference proteome</keyword>
<evidence type="ECO:0000256" key="5">
    <source>
        <dbReference type="ARBA" id="ARBA00022670"/>
    </source>
</evidence>
<dbReference type="GO" id="GO:0008237">
    <property type="term" value="F:metallopeptidase activity"/>
    <property type="evidence" value="ECO:0007669"/>
    <property type="project" value="UniProtKB-KW"/>
</dbReference>
<dbReference type="Proteomes" id="UP000249818">
    <property type="component" value="Chromosome BARAN1"/>
</dbReference>
<dbReference type="InterPro" id="IPR008915">
    <property type="entry name" value="Peptidase_M50"/>
</dbReference>
<dbReference type="RefSeq" id="WP_122031355.1">
    <property type="nucleotide sequence ID" value="NZ_LS483254.1"/>
</dbReference>
<proteinExistence type="inferred from homology"/>
<keyword evidence="10 13" id="KW-1133">Transmembrane helix</keyword>
<evidence type="ECO:0000256" key="10">
    <source>
        <dbReference type="ARBA" id="ARBA00022989"/>
    </source>
</evidence>
<dbReference type="PANTHER" id="PTHR35864:SF1">
    <property type="entry name" value="ZINC METALLOPROTEASE YWHC-RELATED"/>
    <property type="match status" value="1"/>
</dbReference>
<evidence type="ECO:0000256" key="6">
    <source>
        <dbReference type="ARBA" id="ARBA00022692"/>
    </source>
</evidence>
<dbReference type="AlphaFoldDB" id="A0A2X3L2E1"/>
<dbReference type="EMBL" id="LS483254">
    <property type="protein sequence ID" value="SQD92980.1"/>
    <property type="molecule type" value="Genomic_DNA"/>
</dbReference>
<feature type="transmembrane region" description="Helical" evidence="13">
    <location>
        <begin position="54"/>
        <end position="77"/>
    </location>
</feature>
<dbReference type="CDD" id="cd06158">
    <property type="entry name" value="S2P-M50_like_1"/>
    <property type="match status" value="1"/>
</dbReference>
<dbReference type="InterPro" id="IPR052348">
    <property type="entry name" value="Metallopeptidase_M50B"/>
</dbReference>
<keyword evidence="4" id="KW-1003">Cell membrane</keyword>
<evidence type="ECO:0000256" key="3">
    <source>
        <dbReference type="ARBA" id="ARBA00007931"/>
    </source>
</evidence>
<dbReference type="OrthoDB" id="9800627at2"/>
<keyword evidence="7" id="KW-0479">Metal-binding</keyword>
<comment type="subcellular location">
    <subcellularLocation>
        <location evidence="2">Cell membrane</location>
        <topology evidence="2">Multi-pass membrane protein</topology>
    </subcellularLocation>
</comment>
<evidence type="ECO:0000256" key="13">
    <source>
        <dbReference type="SAM" id="Phobius"/>
    </source>
</evidence>